<reference evidence="2 3" key="1">
    <citation type="journal article" date="2017" name="Gigascience">
        <title>Genome sequence of the small brown planthopper, Laodelphax striatellus.</title>
        <authorList>
            <person name="Zhu J."/>
            <person name="Jiang F."/>
            <person name="Wang X."/>
            <person name="Yang P."/>
            <person name="Bao Y."/>
            <person name="Zhao W."/>
            <person name="Wang W."/>
            <person name="Lu H."/>
            <person name="Wang Q."/>
            <person name="Cui N."/>
            <person name="Li J."/>
            <person name="Chen X."/>
            <person name="Luo L."/>
            <person name="Yu J."/>
            <person name="Kang L."/>
            <person name="Cui F."/>
        </authorList>
    </citation>
    <scope>NUCLEOTIDE SEQUENCE [LARGE SCALE GENOMIC DNA]</scope>
    <source>
        <strain evidence="2">Lst14</strain>
    </source>
</reference>
<gene>
    <name evidence="2" type="ORF">LSTR_LSTR011358</name>
</gene>
<accession>A0A482X742</accession>
<keyword evidence="1" id="KW-1133">Transmembrane helix</keyword>
<protein>
    <submittedName>
        <fullName evidence="2">Uncharacterized protein</fullName>
    </submittedName>
</protein>
<evidence type="ECO:0000313" key="2">
    <source>
        <dbReference type="EMBL" id="RZF41745.1"/>
    </source>
</evidence>
<dbReference type="Proteomes" id="UP000291343">
    <property type="component" value="Unassembled WGS sequence"/>
</dbReference>
<sequence length="73" mass="7640">METSSAQPAGSLILPQFLFGLVVLACFLSGEGNPRGATCPWTPSGWGGGRDYKIGATLTLDALRSRPPCDLES</sequence>
<keyword evidence="1" id="KW-0812">Transmembrane</keyword>
<dbReference type="EMBL" id="QKKF02016312">
    <property type="protein sequence ID" value="RZF41745.1"/>
    <property type="molecule type" value="Genomic_DNA"/>
</dbReference>
<dbReference type="InParanoid" id="A0A482X742"/>
<evidence type="ECO:0000256" key="1">
    <source>
        <dbReference type="SAM" id="Phobius"/>
    </source>
</evidence>
<keyword evidence="1" id="KW-0472">Membrane</keyword>
<evidence type="ECO:0000313" key="3">
    <source>
        <dbReference type="Proteomes" id="UP000291343"/>
    </source>
</evidence>
<keyword evidence="3" id="KW-1185">Reference proteome</keyword>
<organism evidence="2 3">
    <name type="scientific">Laodelphax striatellus</name>
    <name type="common">Small brown planthopper</name>
    <name type="synonym">Delphax striatella</name>
    <dbReference type="NCBI Taxonomy" id="195883"/>
    <lineage>
        <taxon>Eukaryota</taxon>
        <taxon>Metazoa</taxon>
        <taxon>Ecdysozoa</taxon>
        <taxon>Arthropoda</taxon>
        <taxon>Hexapoda</taxon>
        <taxon>Insecta</taxon>
        <taxon>Pterygota</taxon>
        <taxon>Neoptera</taxon>
        <taxon>Paraneoptera</taxon>
        <taxon>Hemiptera</taxon>
        <taxon>Auchenorrhyncha</taxon>
        <taxon>Fulgoroidea</taxon>
        <taxon>Delphacidae</taxon>
        <taxon>Criomorphinae</taxon>
        <taxon>Laodelphax</taxon>
    </lineage>
</organism>
<comment type="caution">
    <text evidence="2">The sequence shown here is derived from an EMBL/GenBank/DDBJ whole genome shotgun (WGS) entry which is preliminary data.</text>
</comment>
<proteinExistence type="predicted"/>
<dbReference type="AlphaFoldDB" id="A0A482X742"/>
<name>A0A482X742_LAOST</name>
<feature type="transmembrane region" description="Helical" evidence="1">
    <location>
        <begin position="12"/>
        <end position="30"/>
    </location>
</feature>